<keyword evidence="6 13" id="KW-1133">Transmembrane helix</keyword>
<organism evidence="14 15">
    <name type="scientific">Homarus americanus</name>
    <name type="common">American lobster</name>
    <dbReference type="NCBI Taxonomy" id="6706"/>
    <lineage>
        <taxon>Eukaryota</taxon>
        <taxon>Metazoa</taxon>
        <taxon>Ecdysozoa</taxon>
        <taxon>Arthropoda</taxon>
        <taxon>Crustacea</taxon>
        <taxon>Multicrustacea</taxon>
        <taxon>Malacostraca</taxon>
        <taxon>Eumalacostraca</taxon>
        <taxon>Eucarida</taxon>
        <taxon>Decapoda</taxon>
        <taxon>Pleocyemata</taxon>
        <taxon>Astacidea</taxon>
        <taxon>Nephropoidea</taxon>
        <taxon>Nephropidae</taxon>
        <taxon>Homarus</taxon>
    </lineage>
</organism>
<evidence type="ECO:0000256" key="8">
    <source>
        <dbReference type="ARBA" id="ARBA00023065"/>
    </source>
</evidence>
<gene>
    <name evidence="14" type="primary">Nach-L</name>
    <name evidence="14" type="ORF">Hamer_G018296</name>
</gene>
<comment type="similarity">
    <text evidence="2 12">Belongs to the amiloride-sensitive sodium channel (TC 1.A.6) family.</text>
</comment>
<reference evidence="14" key="1">
    <citation type="journal article" date="2021" name="Sci. Adv.">
        <title>The American lobster genome reveals insights on longevity, neural, and immune adaptations.</title>
        <authorList>
            <person name="Polinski J.M."/>
            <person name="Zimin A.V."/>
            <person name="Clark K.F."/>
            <person name="Kohn A.B."/>
            <person name="Sadowski N."/>
            <person name="Timp W."/>
            <person name="Ptitsyn A."/>
            <person name="Khanna P."/>
            <person name="Romanova D.Y."/>
            <person name="Williams P."/>
            <person name="Greenwood S.J."/>
            <person name="Moroz L.L."/>
            <person name="Walt D.R."/>
            <person name="Bodnar A.G."/>
        </authorList>
    </citation>
    <scope>NUCLEOTIDE SEQUENCE</scope>
    <source>
        <strain evidence="14">GMGI-L3</strain>
    </source>
</reference>
<evidence type="ECO:0000313" key="15">
    <source>
        <dbReference type="Proteomes" id="UP000747542"/>
    </source>
</evidence>
<dbReference type="PANTHER" id="PTHR11690:SF300">
    <property type="entry name" value="PICKPOCKET PROTEIN 19"/>
    <property type="match status" value="1"/>
</dbReference>
<evidence type="ECO:0000256" key="7">
    <source>
        <dbReference type="ARBA" id="ARBA00023053"/>
    </source>
</evidence>
<keyword evidence="8 12" id="KW-0406">Ion transport</keyword>
<comment type="caution">
    <text evidence="14">The sequence shown here is derived from an EMBL/GenBank/DDBJ whole genome shotgun (WGS) entry which is preliminary data.</text>
</comment>
<evidence type="ECO:0000256" key="5">
    <source>
        <dbReference type="ARBA" id="ARBA00022692"/>
    </source>
</evidence>
<keyword evidence="10 12" id="KW-0739">Sodium transport</keyword>
<evidence type="ECO:0000256" key="6">
    <source>
        <dbReference type="ARBA" id="ARBA00022989"/>
    </source>
</evidence>
<dbReference type="InterPro" id="IPR001873">
    <property type="entry name" value="ENaC"/>
</dbReference>
<protein>
    <submittedName>
        <fullName evidence="14">Sodium channel protein Nach-like</fullName>
    </submittedName>
</protein>
<proteinExistence type="inferred from homology"/>
<keyword evidence="3 12" id="KW-0813">Transport</keyword>
<evidence type="ECO:0000256" key="13">
    <source>
        <dbReference type="SAM" id="Phobius"/>
    </source>
</evidence>
<evidence type="ECO:0000313" key="14">
    <source>
        <dbReference type="EMBL" id="KAG7162770.1"/>
    </source>
</evidence>
<evidence type="ECO:0000256" key="10">
    <source>
        <dbReference type="ARBA" id="ARBA00023201"/>
    </source>
</evidence>
<comment type="subcellular location">
    <subcellularLocation>
        <location evidence="1">Membrane</location>
        <topology evidence="1">Multi-pass membrane protein</topology>
    </subcellularLocation>
</comment>
<dbReference type="Pfam" id="PF00858">
    <property type="entry name" value="ASC"/>
    <property type="match status" value="1"/>
</dbReference>
<feature type="transmembrane region" description="Helical" evidence="13">
    <location>
        <begin position="496"/>
        <end position="520"/>
    </location>
</feature>
<accession>A0A8J5MSP8</accession>
<evidence type="ECO:0000256" key="11">
    <source>
        <dbReference type="ARBA" id="ARBA00023303"/>
    </source>
</evidence>
<keyword evidence="9 13" id="KW-0472">Membrane</keyword>
<evidence type="ECO:0000256" key="3">
    <source>
        <dbReference type="ARBA" id="ARBA00022448"/>
    </source>
</evidence>
<evidence type="ECO:0000256" key="1">
    <source>
        <dbReference type="ARBA" id="ARBA00004141"/>
    </source>
</evidence>
<keyword evidence="15" id="KW-1185">Reference proteome</keyword>
<dbReference type="PANTHER" id="PTHR11690">
    <property type="entry name" value="AMILORIDE-SENSITIVE SODIUM CHANNEL-RELATED"/>
    <property type="match status" value="1"/>
</dbReference>
<sequence>MTTKTQPPHHDHTDMTQLPLQKMTTTARRKKTLHLPHLQYDRDFIRRRSFGGMSELMCQESTAHGIGHVWNNRRNLLGVFWFIATLTMFILLLIVAGRLFLDFIRRDPKSQASFTTVKISTTGELQLPSGVLCNRQFFSRRKLQAFNISSGLANYLIVTTGSPFILKEGFLVSAEGQTFLQESHEQLLHLLRTHNLTYTQLIDAISYSCEEVVLRCGLGTTRTNSTECCKAFIPMPTMAGKCYTYYADAHHTQAMEGEYLGFSLFVNITQDDYPVGQGVPLLPRVYTAVDVALTVVRLSTLIVRDTGMKTVFDWSETHCTPSLKVNYLLDKESFLNTEPNCDVGATRYCFRRVCNCSSYGLDNSDDNWPLCPLNVNQHCYGLMFTSLNMSYPITYKIPTTQERYANMTQSQANQCWQEAKQRCRRMCARYDYTYQTTHLPIKDYLREDINNEFALANGSDVAVLVAFFPNLRYTEVKCWRSTIDEFMSELGGYTGVFLGCSFITFIEIFVFLGIFITFFIREVLSRLKTSVKPSPSKSQACTE</sequence>
<dbReference type="EMBL" id="JAHLQT010027102">
    <property type="protein sequence ID" value="KAG7162770.1"/>
    <property type="molecule type" value="Genomic_DNA"/>
</dbReference>
<evidence type="ECO:0000256" key="12">
    <source>
        <dbReference type="RuleBase" id="RU000679"/>
    </source>
</evidence>
<dbReference type="GO" id="GO:0015280">
    <property type="term" value="F:ligand-gated sodium channel activity"/>
    <property type="evidence" value="ECO:0007669"/>
    <property type="project" value="TreeGrafter"/>
</dbReference>
<dbReference type="GO" id="GO:0005886">
    <property type="term" value="C:plasma membrane"/>
    <property type="evidence" value="ECO:0007669"/>
    <property type="project" value="TreeGrafter"/>
</dbReference>
<keyword evidence="7" id="KW-0915">Sodium</keyword>
<evidence type="ECO:0000256" key="9">
    <source>
        <dbReference type="ARBA" id="ARBA00023136"/>
    </source>
</evidence>
<dbReference type="Proteomes" id="UP000747542">
    <property type="component" value="Unassembled WGS sequence"/>
</dbReference>
<dbReference type="AlphaFoldDB" id="A0A8J5MSP8"/>
<evidence type="ECO:0000256" key="2">
    <source>
        <dbReference type="ARBA" id="ARBA00007193"/>
    </source>
</evidence>
<keyword evidence="11 12" id="KW-0407">Ion channel</keyword>
<keyword evidence="5 12" id="KW-0812">Transmembrane</keyword>
<feature type="transmembrane region" description="Helical" evidence="13">
    <location>
        <begin position="79"/>
        <end position="101"/>
    </location>
</feature>
<name>A0A8J5MSP8_HOMAM</name>
<keyword evidence="4 12" id="KW-0894">Sodium channel</keyword>
<evidence type="ECO:0000256" key="4">
    <source>
        <dbReference type="ARBA" id="ARBA00022461"/>
    </source>
</evidence>
<dbReference type="Gene3D" id="1.10.287.770">
    <property type="entry name" value="YojJ-like"/>
    <property type="match status" value="1"/>
</dbReference>